<sequence>MKNTDFKQNITPKQALHLLKKGHERFKNNQSQIQSLFQKANAVSQNPSPFAAVLTCMDSRTTPELIFDQGIGNIFTLRLAGNVATQPILGSLEYTVAVAHIKLIVVMGHTCCAAVKAACNFTGMENLYSLLSDIQTCIPRELTEVIDRTGENQSFVDKVALLHVKQAARQLEERSSVIRQHVYTNAIKIVPAMYNISTGIATFYDD</sequence>
<dbReference type="RefSeq" id="WP_114790718.1">
    <property type="nucleotide sequence ID" value="NZ_CP139960.1"/>
</dbReference>
<dbReference type="SUPFAM" id="SSF53056">
    <property type="entry name" value="beta-carbonic anhydrase, cab"/>
    <property type="match status" value="1"/>
</dbReference>
<keyword evidence="4" id="KW-0479">Metal-binding</keyword>
<organism evidence="8 9">
    <name type="scientific">Niabella yanshanensis</name>
    <dbReference type="NCBI Taxonomy" id="577386"/>
    <lineage>
        <taxon>Bacteria</taxon>
        <taxon>Pseudomonadati</taxon>
        <taxon>Bacteroidota</taxon>
        <taxon>Chitinophagia</taxon>
        <taxon>Chitinophagales</taxon>
        <taxon>Chitinophagaceae</taxon>
        <taxon>Niabella</taxon>
    </lineage>
</organism>
<evidence type="ECO:0000313" key="9">
    <source>
        <dbReference type="Proteomes" id="UP001325680"/>
    </source>
</evidence>
<dbReference type="PANTHER" id="PTHR11002">
    <property type="entry name" value="CARBONIC ANHYDRASE"/>
    <property type="match status" value="1"/>
</dbReference>
<reference evidence="8 9" key="1">
    <citation type="submission" date="2023-12" db="EMBL/GenBank/DDBJ databases">
        <title>Genome sequencing and assembly of bacterial species from a model synthetic community.</title>
        <authorList>
            <person name="Hogle S.L."/>
        </authorList>
    </citation>
    <scope>NUCLEOTIDE SEQUENCE [LARGE SCALE GENOMIC DNA]</scope>
    <source>
        <strain evidence="8 9">HAMBI_3031</strain>
    </source>
</reference>
<proteinExistence type="inferred from homology"/>
<gene>
    <name evidence="8" type="ORF">U0035_20075</name>
</gene>
<evidence type="ECO:0000256" key="6">
    <source>
        <dbReference type="ARBA" id="ARBA00023239"/>
    </source>
</evidence>
<dbReference type="Pfam" id="PF00484">
    <property type="entry name" value="Pro_CA"/>
    <property type="match status" value="1"/>
</dbReference>
<comment type="similarity">
    <text evidence="2">Belongs to the beta-class carbonic anhydrase family.</text>
</comment>
<dbReference type="InterPro" id="IPR001765">
    <property type="entry name" value="Carbonic_anhydrase"/>
</dbReference>
<keyword evidence="6" id="KW-0456">Lyase</keyword>
<dbReference type="PANTHER" id="PTHR11002:SF76">
    <property type="entry name" value="CARBONIC ANHYDRASE"/>
    <property type="match status" value="1"/>
</dbReference>
<dbReference type="SMART" id="SM00947">
    <property type="entry name" value="Pro_CA"/>
    <property type="match status" value="1"/>
</dbReference>
<dbReference type="InterPro" id="IPR036874">
    <property type="entry name" value="Carbonic_anhydrase_sf"/>
</dbReference>
<comment type="cofactor">
    <cofactor evidence="1">
        <name>Zn(2+)</name>
        <dbReference type="ChEBI" id="CHEBI:29105"/>
    </cofactor>
</comment>
<dbReference type="Gene3D" id="3.40.1050.10">
    <property type="entry name" value="Carbonic anhydrase"/>
    <property type="match status" value="1"/>
</dbReference>
<comment type="catalytic activity">
    <reaction evidence="7">
        <text>hydrogencarbonate + H(+) = CO2 + H2O</text>
        <dbReference type="Rhea" id="RHEA:10748"/>
        <dbReference type="ChEBI" id="CHEBI:15377"/>
        <dbReference type="ChEBI" id="CHEBI:15378"/>
        <dbReference type="ChEBI" id="CHEBI:16526"/>
        <dbReference type="ChEBI" id="CHEBI:17544"/>
        <dbReference type="EC" id="4.2.1.1"/>
    </reaction>
</comment>
<keyword evidence="9" id="KW-1185">Reference proteome</keyword>
<evidence type="ECO:0000256" key="5">
    <source>
        <dbReference type="ARBA" id="ARBA00022833"/>
    </source>
</evidence>
<evidence type="ECO:0000313" key="8">
    <source>
        <dbReference type="EMBL" id="WQD37968.1"/>
    </source>
</evidence>
<protein>
    <recommendedName>
        <fullName evidence="3">carbonic anhydrase</fullName>
        <ecNumber evidence="3">4.2.1.1</ecNumber>
    </recommendedName>
</protein>
<evidence type="ECO:0000256" key="2">
    <source>
        <dbReference type="ARBA" id="ARBA00006217"/>
    </source>
</evidence>
<dbReference type="Proteomes" id="UP001325680">
    <property type="component" value="Chromosome"/>
</dbReference>
<evidence type="ECO:0000256" key="7">
    <source>
        <dbReference type="ARBA" id="ARBA00048348"/>
    </source>
</evidence>
<dbReference type="EMBL" id="CP139960">
    <property type="protein sequence ID" value="WQD37968.1"/>
    <property type="molecule type" value="Genomic_DNA"/>
</dbReference>
<dbReference type="EC" id="4.2.1.1" evidence="3"/>
<evidence type="ECO:0000256" key="1">
    <source>
        <dbReference type="ARBA" id="ARBA00001947"/>
    </source>
</evidence>
<evidence type="ECO:0000256" key="4">
    <source>
        <dbReference type="ARBA" id="ARBA00022723"/>
    </source>
</evidence>
<name>A0ABZ0W3X0_9BACT</name>
<accession>A0ABZ0W3X0</accession>
<keyword evidence="5" id="KW-0862">Zinc</keyword>
<evidence type="ECO:0000256" key="3">
    <source>
        <dbReference type="ARBA" id="ARBA00012925"/>
    </source>
</evidence>